<sequence length="144" mass="17027">MLDLVMSSFSEGKFSTNQNFGKDIREIVNIEDIPIYFDKPLWFRVEQDDICLDIFLYLRKSSKLYVLGQDALLEGRNELPYFYRSKWFTDLDDGSFITFNDPTLYLDRSLLGGWWQLSGSIELAKRFVHNLSKKIYVEERNIVC</sequence>
<organism evidence="1 2">
    <name type="scientific">Psychrobacter glaciei</name>
    <dbReference type="NCBI Taxonomy" id="619771"/>
    <lineage>
        <taxon>Bacteria</taxon>
        <taxon>Pseudomonadati</taxon>
        <taxon>Pseudomonadota</taxon>
        <taxon>Gammaproteobacteria</taxon>
        <taxon>Moraxellales</taxon>
        <taxon>Moraxellaceae</taxon>
        <taxon>Psychrobacter</taxon>
    </lineage>
</organism>
<proteinExistence type="predicted"/>
<name>A0ABQ3GSP0_9GAMM</name>
<protein>
    <submittedName>
        <fullName evidence="1">Uncharacterized protein</fullName>
    </submittedName>
</protein>
<evidence type="ECO:0000313" key="2">
    <source>
        <dbReference type="Proteomes" id="UP000610203"/>
    </source>
</evidence>
<reference evidence="2" key="1">
    <citation type="journal article" date="2019" name="Int. J. Syst. Evol. Microbiol.">
        <title>The Global Catalogue of Microorganisms (GCM) 10K type strain sequencing project: providing services to taxonomists for standard genome sequencing and annotation.</title>
        <authorList>
            <consortium name="The Broad Institute Genomics Platform"/>
            <consortium name="The Broad Institute Genome Sequencing Center for Infectious Disease"/>
            <person name="Wu L."/>
            <person name="Ma J."/>
        </authorList>
    </citation>
    <scope>NUCLEOTIDE SEQUENCE [LARGE SCALE GENOMIC DNA]</scope>
    <source>
        <strain evidence="2">KCTC 42280</strain>
    </source>
</reference>
<dbReference type="Proteomes" id="UP000610203">
    <property type="component" value="Unassembled WGS sequence"/>
</dbReference>
<accession>A0ABQ3GSP0</accession>
<gene>
    <name evidence="1" type="ORF">GCM10016272_13120</name>
</gene>
<comment type="caution">
    <text evidence="1">The sequence shown here is derived from an EMBL/GenBank/DDBJ whole genome shotgun (WGS) entry which is preliminary data.</text>
</comment>
<keyword evidence="2" id="KW-1185">Reference proteome</keyword>
<dbReference type="EMBL" id="BMZR01000002">
    <property type="protein sequence ID" value="GHD31254.1"/>
    <property type="molecule type" value="Genomic_DNA"/>
</dbReference>
<evidence type="ECO:0000313" key="1">
    <source>
        <dbReference type="EMBL" id="GHD31254.1"/>
    </source>
</evidence>